<feature type="domain" description="SnoaL-like" evidence="1">
    <location>
        <begin position="8"/>
        <end position="108"/>
    </location>
</feature>
<comment type="caution">
    <text evidence="2">The sequence shown here is derived from an EMBL/GenBank/DDBJ whole genome shotgun (WGS) entry which is preliminary data.</text>
</comment>
<dbReference type="RefSeq" id="WP_085143698.1">
    <property type="nucleotide sequence ID" value="NZ_JACKUA010000049.1"/>
</dbReference>
<accession>A0A1X2FFZ2</accession>
<evidence type="ECO:0000313" key="2">
    <source>
        <dbReference type="EMBL" id="ORX16899.1"/>
    </source>
</evidence>
<protein>
    <submittedName>
        <fullName evidence="2">Polyketide cyclase</fullName>
    </submittedName>
</protein>
<dbReference type="AlphaFoldDB" id="A0A1X2FFZ2"/>
<dbReference type="OrthoDB" id="9808719at2"/>
<dbReference type="EMBL" id="LQQA01000009">
    <property type="protein sequence ID" value="ORX16899.1"/>
    <property type="molecule type" value="Genomic_DNA"/>
</dbReference>
<dbReference type="Pfam" id="PF12680">
    <property type="entry name" value="SnoaL_2"/>
    <property type="match status" value="1"/>
</dbReference>
<evidence type="ECO:0000313" key="3">
    <source>
        <dbReference type="Proteomes" id="UP000193964"/>
    </source>
</evidence>
<dbReference type="Gene3D" id="3.10.450.50">
    <property type="match status" value="1"/>
</dbReference>
<reference evidence="2 3" key="1">
    <citation type="submission" date="2016-01" db="EMBL/GenBank/DDBJ databases">
        <title>The new phylogeny of the genus Mycobacterium.</title>
        <authorList>
            <person name="Tarcisio F."/>
            <person name="Conor M."/>
            <person name="Antonella G."/>
            <person name="Elisabetta G."/>
            <person name="Giulia F.S."/>
            <person name="Sara T."/>
            <person name="Anna F."/>
            <person name="Clotilde B."/>
            <person name="Roberto B."/>
            <person name="Veronica D.S."/>
            <person name="Fabio R."/>
            <person name="Monica P."/>
            <person name="Olivier J."/>
            <person name="Enrico T."/>
            <person name="Nicola S."/>
        </authorList>
    </citation>
    <scope>NUCLEOTIDE SEQUENCE [LARGE SCALE GENOMIC DNA]</scope>
    <source>
        <strain evidence="2 3">ATCC 700010</strain>
    </source>
</reference>
<name>A0A1X2FFZ2_9MYCO</name>
<organism evidence="2 3">
    <name type="scientific">Mycolicibacterium wolinskyi</name>
    <dbReference type="NCBI Taxonomy" id="59750"/>
    <lineage>
        <taxon>Bacteria</taxon>
        <taxon>Bacillati</taxon>
        <taxon>Actinomycetota</taxon>
        <taxon>Actinomycetes</taxon>
        <taxon>Mycobacteriales</taxon>
        <taxon>Mycobacteriaceae</taxon>
        <taxon>Mycolicibacterium</taxon>
    </lineage>
</organism>
<dbReference type="InterPro" id="IPR037401">
    <property type="entry name" value="SnoaL-like"/>
</dbReference>
<dbReference type="InterPro" id="IPR032710">
    <property type="entry name" value="NTF2-like_dom_sf"/>
</dbReference>
<dbReference type="SUPFAM" id="SSF54427">
    <property type="entry name" value="NTF2-like"/>
    <property type="match status" value="1"/>
</dbReference>
<gene>
    <name evidence="2" type="ORF">AWC31_18775</name>
</gene>
<sequence length="120" mass="13275">MPELNDTVTAYLNTWNATDETDRKQLLHQHWSPDATYVDPLAEVSGHDEISGTIAAVHTQFPGFVFTLVGEPDGHHRQVRFRWGLGPRGADPLVIGFDVLTTDGDGRIHTVLGFLDKVPT</sequence>
<evidence type="ECO:0000259" key="1">
    <source>
        <dbReference type="Pfam" id="PF12680"/>
    </source>
</evidence>
<proteinExistence type="predicted"/>
<dbReference type="Proteomes" id="UP000193964">
    <property type="component" value="Unassembled WGS sequence"/>
</dbReference>